<evidence type="ECO:0000313" key="4">
    <source>
        <dbReference type="EMBL" id="NMC63198.1"/>
    </source>
</evidence>
<keyword evidence="1" id="KW-0547">Nucleotide-binding</keyword>
<evidence type="ECO:0000313" key="5">
    <source>
        <dbReference type="Proteomes" id="UP000524246"/>
    </source>
</evidence>
<feature type="domain" description="GGDEF" evidence="3">
    <location>
        <begin position="190"/>
        <end position="332"/>
    </location>
</feature>
<evidence type="ECO:0000259" key="3">
    <source>
        <dbReference type="PROSITE" id="PS50887"/>
    </source>
</evidence>
<evidence type="ECO:0000256" key="2">
    <source>
        <dbReference type="ARBA" id="ARBA00023118"/>
    </source>
</evidence>
<dbReference type="InterPro" id="IPR054767">
    <property type="entry name" value="Cas10-Cmr2_palm2"/>
</dbReference>
<reference evidence="4 5" key="1">
    <citation type="journal article" date="2020" name="Biotechnol. Biofuels">
        <title>New insights from the biogas microbiome by comprehensive genome-resolved metagenomics of nearly 1600 species originating from multiple anaerobic digesters.</title>
        <authorList>
            <person name="Campanaro S."/>
            <person name="Treu L."/>
            <person name="Rodriguez-R L.M."/>
            <person name="Kovalovszki A."/>
            <person name="Ziels R.M."/>
            <person name="Maus I."/>
            <person name="Zhu X."/>
            <person name="Kougias P.G."/>
            <person name="Basile A."/>
            <person name="Luo G."/>
            <person name="Schluter A."/>
            <person name="Konstantinidis K.T."/>
            <person name="Angelidaki I."/>
        </authorList>
    </citation>
    <scope>NUCLEOTIDE SEQUENCE [LARGE SCALE GENOMIC DNA]</scope>
    <source>
        <strain evidence="4">AS27yjCOA_65</strain>
    </source>
</reference>
<keyword evidence="2" id="KW-0051">Antiviral defense</keyword>
<dbReference type="Pfam" id="PF22335">
    <property type="entry name" value="Cas10-Cmr2_palm2"/>
    <property type="match status" value="1"/>
</dbReference>
<gene>
    <name evidence="4" type="ORF">GYA55_08510</name>
</gene>
<dbReference type="AlphaFoldDB" id="A0A7X9FSQ3"/>
<dbReference type="GO" id="GO:0000166">
    <property type="term" value="F:nucleotide binding"/>
    <property type="evidence" value="ECO:0007669"/>
    <property type="project" value="UniProtKB-KW"/>
</dbReference>
<feature type="non-terminal residue" evidence="4">
    <location>
        <position position="1"/>
    </location>
</feature>
<dbReference type="InterPro" id="IPR000160">
    <property type="entry name" value="GGDEF_dom"/>
</dbReference>
<dbReference type="Proteomes" id="UP000524246">
    <property type="component" value="Unassembled WGS sequence"/>
</dbReference>
<organism evidence="4 5">
    <name type="scientific">SAR324 cluster bacterium</name>
    <dbReference type="NCBI Taxonomy" id="2024889"/>
    <lineage>
        <taxon>Bacteria</taxon>
        <taxon>Deltaproteobacteria</taxon>
        <taxon>SAR324 cluster</taxon>
    </lineage>
</organism>
<name>A0A7X9FSQ3_9DELT</name>
<comment type="caution">
    <text evidence="4">The sequence shown here is derived from an EMBL/GenBank/DDBJ whole genome shotgun (WGS) entry which is preliminary data.</text>
</comment>
<dbReference type="PROSITE" id="PS50887">
    <property type="entry name" value="GGDEF"/>
    <property type="match status" value="1"/>
</dbReference>
<sequence>GASNALSRFDSLATEELEKLGSHVVIAAGGTGLLICSTEDSKIITDWLNENFSKNVPGAKLIVSRVNLEPYELIYGLKKRGNGTTIEDLKDLTGTGSFSDLFEWLSTKLRERRNEEIFNSFLLTEEVQRCEFCSSEAAQIKLIEAYDEVHYICPVCKEKRALANELIKNRKMAVSINDIDVAEDPELQNNLFGVIYIDGNNLGNLYSKIRDEKDYREKSWAIEECVKRSLESAISENHLEDAYSTPIMGGDDLLLFVPAAKLFAVYERLTGNLDRGFKALGIGFCCGMALVPKKLPVRFIFEVVEQLLKSAKKAAYKANYTNPGNYIAFRMLLQNSLNPVQEHSFTPPDVSHRVKEILGKGLPMSEFEEILQIIRKDDPKKFSNLLQKVISCMVDDPLVAKLNMKYFFVHGEKTHDFGRSIVEMINKYFLIGDTSKTEIESRVLTLMELSKAMSLQNGVRV</sequence>
<proteinExistence type="predicted"/>
<evidence type="ECO:0000256" key="1">
    <source>
        <dbReference type="ARBA" id="ARBA00022741"/>
    </source>
</evidence>
<dbReference type="Gene3D" id="3.30.70.270">
    <property type="match status" value="1"/>
</dbReference>
<protein>
    <recommendedName>
        <fullName evidence="3">GGDEF domain-containing protein</fullName>
    </recommendedName>
</protein>
<dbReference type="InterPro" id="IPR043128">
    <property type="entry name" value="Rev_trsase/Diguanyl_cyclase"/>
</dbReference>
<dbReference type="EMBL" id="JAAZON010000377">
    <property type="protein sequence ID" value="NMC63198.1"/>
    <property type="molecule type" value="Genomic_DNA"/>
</dbReference>
<dbReference type="GO" id="GO:0051607">
    <property type="term" value="P:defense response to virus"/>
    <property type="evidence" value="ECO:0007669"/>
    <property type="project" value="UniProtKB-KW"/>
</dbReference>
<accession>A0A7X9FSQ3</accession>